<reference evidence="1" key="1">
    <citation type="submission" date="2020-08" db="EMBL/GenBank/DDBJ databases">
        <title>Spodoptera exigua strain:BAW_Kor-Di-RS1 Genome sequencing and assembly.</title>
        <authorList>
            <person name="Kim J."/>
            <person name="Nam H.Y."/>
            <person name="Kwon M."/>
            <person name="Choi J.H."/>
            <person name="Cho S.R."/>
            <person name="Kim G.-H."/>
        </authorList>
    </citation>
    <scope>NUCLEOTIDE SEQUENCE</scope>
    <source>
        <strain evidence="1">BAW_Kor-Di-RS1</strain>
        <tissue evidence="1">Whole-body</tissue>
    </source>
</reference>
<dbReference type="EMBL" id="JACKWZ010000181">
    <property type="protein sequence ID" value="KAF9412689.1"/>
    <property type="molecule type" value="Genomic_DNA"/>
</dbReference>
<evidence type="ECO:0000313" key="1">
    <source>
        <dbReference type="EMBL" id="KAF9412689.1"/>
    </source>
</evidence>
<dbReference type="Proteomes" id="UP000648187">
    <property type="component" value="Unassembled WGS sequence"/>
</dbReference>
<gene>
    <name evidence="1" type="ORF">HW555_008897</name>
</gene>
<protein>
    <submittedName>
        <fullName evidence="1">Uncharacterized protein</fullName>
    </submittedName>
</protein>
<accession>A0A835L422</accession>
<organism evidence="1 2">
    <name type="scientific">Spodoptera exigua</name>
    <name type="common">Beet armyworm</name>
    <name type="synonym">Noctua fulgens</name>
    <dbReference type="NCBI Taxonomy" id="7107"/>
    <lineage>
        <taxon>Eukaryota</taxon>
        <taxon>Metazoa</taxon>
        <taxon>Ecdysozoa</taxon>
        <taxon>Arthropoda</taxon>
        <taxon>Hexapoda</taxon>
        <taxon>Insecta</taxon>
        <taxon>Pterygota</taxon>
        <taxon>Neoptera</taxon>
        <taxon>Endopterygota</taxon>
        <taxon>Lepidoptera</taxon>
        <taxon>Glossata</taxon>
        <taxon>Ditrysia</taxon>
        <taxon>Noctuoidea</taxon>
        <taxon>Noctuidae</taxon>
        <taxon>Amphipyrinae</taxon>
        <taxon>Spodoptera</taxon>
    </lineage>
</organism>
<sequence>MNRFTLKTTMQVCPNITQTMENDLSPCTTGTVSAPTDWSKICSTLAFMENERSSSDQMPVMTTRWTNGVTKIKKEDSNIFNTISDSDVVKPVQVELEVGASAAVGDIGRHIGSALSVSMHVAGYLYIVNGRCDEEDSN</sequence>
<keyword evidence="2" id="KW-1185">Reference proteome</keyword>
<comment type="caution">
    <text evidence="1">The sequence shown here is derived from an EMBL/GenBank/DDBJ whole genome shotgun (WGS) entry which is preliminary data.</text>
</comment>
<evidence type="ECO:0000313" key="2">
    <source>
        <dbReference type="Proteomes" id="UP000648187"/>
    </source>
</evidence>
<dbReference type="AlphaFoldDB" id="A0A835L422"/>
<proteinExistence type="predicted"/>
<name>A0A835L422_SPOEX</name>